<keyword evidence="1" id="KW-0732">Signal</keyword>
<feature type="chain" id="PRO_5041352999" evidence="1">
    <location>
        <begin position="25"/>
        <end position="660"/>
    </location>
</feature>
<dbReference type="AlphaFoldDB" id="A0AA40E6N6"/>
<dbReference type="EMBL" id="JAUKUA010000001">
    <property type="protein sequence ID" value="KAK0730219.1"/>
    <property type="molecule type" value="Genomic_DNA"/>
</dbReference>
<evidence type="ECO:0000313" key="3">
    <source>
        <dbReference type="EMBL" id="KAK0730219.1"/>
    </source>
</evidence>
<evidence type="ECO:0000256" key="1">
    <source>
        <dbReference type="SAM" id="SignalP"/>
    </source>
</evidence>
<reference evidence="3" key="1">
    <citation type="submission" date="2023-06" db="EMBL/GenBank/DDBJ databases">
        <title>Genome-scale phylogeny and comparative genomics of the fungal order Sordariales.</title>
        <authorList>
            <consortium name="Lawrence Berkeley National Laboratory"/>
            <person name="Hensen N."/>
            <person name="Bonometti L."/>
            <person name="Westerberg I."/>
            <person name="Brannstrom I.O."/>
            <person name="Guillou S."/>
            <person name="Cros-Aarteil S."/>
            <person name="Calhoun S."/>
            <person name="Haridas S."/>
            <person name="Kuo A."/>
            <person name="Mondo S."/>
            <person name="Pangilinan J."/>
            <person name="Riley R."/>
            <person name="Labutti K."/>
            <person name="Andreopoulos B."/>
            <person name="Lipzen A."/>
            <person name="Chen C."/>
            <person name="Yanf M."/>
            <person name="Daum C."/>
            <person name="Ng V."/>
            <person name="Clum A."/>
            <person name="Steindorff A."/>
            <person name="Ohm R."/>
            <person name="Martin F."/>
            <person name="Silar P."/>
            <person name="Natvig D."/>
            <person name="Lalanne C."/>
            <person name="Gautier V."/>
            <person name="Ament-Velasquez S.L."/>
            <person name="Kruys A."/>
            <person name="Hutchinson M.I."/>
            <person name="Powell A.J."/>
            <person name="Barry K."/>
            <person name="Miller A.N."/>
            <person name="Grigoriev I.V."/>
            <person name="Debuchy R."/>
            <person name="Gladieux P."/>
            <person name="Thoren M.H."/>
            <person name="Johannesson H."/>
        </authorList>
    </citation>
    <scope>NUCLEOTIDE SEQUENCE</scope>
    <source>
        <strain evidence="3">SMH4607-1</strain>
    </source>
</reference>
<dbReference type="InterPro" id="IPR023631">
    <property type="entry name" value="Amidase_dom"/>
</dbReference>
<dbReference type="InterPro" id="IPR036928">
    <property type="entry name" value="AS_sf"/>
</dbReference>
<evidence type="ECO:0000259" key="2">
    <source>
        <dbReference type="Pfam" id="PF01425"/>
    </source>
</evidence>
<proteinExistence type="predicted"/>
<keyword evidence="4" id="KW-1185">Reference proteome</keyword>
<accession>A0AA40E6N6</accession>
<dbReference type="PROSITE" id="PS51257">
    <property type="entry name" value="PROKAR_LIPOPROTEIN"/>
    <property type="match status" value="1"/>
</dbReference>
<gene>
    <name evidence="3" type="ORF">B0H67DRAFT_596426</name>
</gene>
<feature type="signal peptide" evidence="1">
    <location>
        <begin position="1"/>
        <end position="24"/>
    </location>
</feature>
<dbReference type="SUPFAM" id="SSF75304">
    <property type="entry name" value="Amidase signature (AS) enzymes"/>
    <property type="match status" value="1"/>
</dbReference>
<evidence type="ECO:0000313" key="4">
    <source>
        <dbReference type="Proteomes" id="UP001172102"/>
    </source>
</evidence>
<dbReference type="PANTHER" id="PTHR46310">
    <property type="entry name" value="AMIDASE 1"/>
    <property type="match status" value="1"/>
</dbReference>
<dbReference type="Gene3D" id="3.90.1300.10">
    <property type="entry name" value="Amidase signature (AS) domain"/>
    <property type="match status" value="1"/>
</dbReference>
<sequence length="660" mass="70358">MSVRSLGLSLLSLVSCIKLSAASAQLASNGLSVTLNDVYYFISPFSSGKVLVKPTAFPTVPSVFGFKPVTVVQGAVAEEALPSLFANWSKIDDVFQPAFAQAIFLAGSITCLTKRGTAARDLSTILSIDDTSIPSGPYFLEMATGFLHPVYRLYEDFAGAFTEPLIPTPGGKFQVLSAQIPGSAALTVGVPSRLYFTKTAAKPLAGVRLGVKDIYRLAGMKGSNGNRAWYSIYPASESTGPAVQALIDAGAQVIGLQKTSQFANGESATADWVDYHMPFNPRGDGYQDASSSSSGGGASVASYEWLDIAIGSDTGGSIRNPAAVQGLFGNRPSHGLASLDKVMPLSPTLDTPGFLVRDPYLWDTANAVLYGDNYKSLANTQVKYPNKIRTIYFPSDPTGPESSAADAIMTSFVNALATFVNGTIEPLELDTAWDASTPAEAAGIPLGDFLNTTYATLITKEQIALVRDPFYADYAAIHDGRHPFVNPVPLVRWGYGDTLSEGDYEAAKREKAIFMDWFNSVILPTVDQPGQCSSGFVLYPSIQGDQIPRNRYGGEPGVPFGFNPGRISVFSEAPDSTFPLGQVSSLSAITNHDELFPVGVDIMVAKGCDGLLVKLAQDLVKAGILTAPLTGGTVTGGDILMKRRAEEKGIKKVRYVEYYY</sequence>
<protein>
    <submittedName>
        <fullName evidence="3">Glutamyl-tRNA amidotransferase</fullName>
    </submittedName>
</protein>
<organism evidence="3 4">
    <name type="scientific">Lasiosphaeris hirsuta</name>
    <dbReference type="NCBI Taxonomy" id="260670"/>
    <lineage>
        <taxon>Eukaryota</taxon>
        <taxon>Fungi</taxon>
        <taxon>Dikarya</taxon>
        <taxon>Ascomycota</taxon>
        <taxon>Pezizomycotina</taxon>
        <taxon>Sordariomycetes</taxon>
        <taxon>Sordariomycetidae</taxon>
        <taxon>Sordariales</taxon>
        <taxon>Lasiosphaeriaceae</taxon>
        <taxon>Lasiosphaeris</taxon>
    </lineage>
</organism>
<comment type="caution">
    <text evidence="3">The sequence shown here is derived from an EMBL/GenBank/DDBJ whole genome shotgun (WGS) entry which is preliminary data.</text>
</comment>
<name>A0AA40E6N6_9PEZI</name>
<dbReference type="PANTHER" id="PTHR46310:SF7">
    <property type="entry name" value="AMIDASE 1"/>
    <property type="match status" value="1"/>
</dbReference>
<dbReference type="Proteomes" id="UP001172102">
    <property type="component" value="Unassembled WGS sequence"/>
</dbReference>
<feature type="domain" description="Amidase" evidence="2">
    <location>
        <begin position="199"/>
        <end position="358"/>
    </location>
</feature>
<dbReference type="Pfam" id="PF01425">
    <property type="entry name" value="Amidase"/>
    <property type="match status" value="1"/>
</dbReference>